<feature type="compositionally biased region" description="Low complexity" evidence="14">
    <location>
        <begin position="1840"/>
        <end position="1869"/>
    </location>
</feature>
<feature type="region of interest" description="Disordered" evidence="14">
    <location>
        <begin position="1416"/>
        <end position="1438"/>
    </location>
</feature>
<gene>
    <name evidence="19" type="ORF">HK099_007211</name>
</gene>
<dbReference type="InterPro" id="IPR036431">
    <property type="entry name" value="ARID_dom_sf"/>
</dbReference>
<evidence type="ECO:0000313" key="20">
    <source>
        <dbReference type="Proteomes" id="UP001211065"/>
    </source>
</evidence>
<evidence type="ECO:0000256" key="9">
    <source>
        <dbReference type="ARBA" id="ARBA00023002"/>
    </source>
</evidence>
<dbReference type="CDD" id="cd16100">
    <property type="entry name" value="ARID"/>
    <property type="match status" value="1"/>
</dbReference>
<evidence type="ECO:0000256" key="4">
    <source>
        <dbReference type="ARBA" id="ARBA00012902"/>
    </source>
</evidence>
<proteinExistence type="inferred from homology"/>
<dbReference type="InterPro" id="IPR019786">
    <property type="entry name" value="Zinc_finger_PHD-type_CS"/>
</dbReference>
<comment type="cofactor">
    <cofactor evidence="1">
        <name>Fe(2+)</name>
        <dbReference type="ChEBI" id="CHEBI:29033"/>
    </cofactor>
</comment>
<feature type="compositionally biased region" description="Polar residues" evidence="14">
    <location>
        <begin position="1703"/>
        <end position="1725"/>
    </location>
</feature>
<feature type="region of interest" description="Disordered" evidence="14">
    <location>
        <begin position="1745"/>
        <end position="1817"/>
    </location>
</feature>
<keyword evidence="10" id="KW-0408">Iron</keyword>
<evidence type="ECO:0000259" key="17">
    <source>
        <dbReference type="PROSITE" id="PS51183"/>
    </source>
</evidence>
<name>A0AAD5U991_9FUNG</name>
<dbReference type="InterPro" id="IPR019787">
    <property type="entry name" value="Znf_PHD-finger"/>
</dbReference>
<evidence type="ECO:0000256" key="13">
    <source>
        <dbReference type="PROSITE-ProRule" id="PRU00146"/>
    </source>
</evidence>
<evidence type="ECO:0000256" key="8">
    <source>
        <dbReference type="ARBA" id="ARBA00022833"/>
    </source>
</evidence>
<evidence type="ECO:0000256" key="11">
    <source>
        <dbReference type="ARBA" id="ARBA00023242"/>
    </source>
</evidence>
<dbReference type="PANTHER" id="PTHR10694">
    <property type="entry name" value="LYSINE-SPECIFIC DEMETHYLASE"/>
    <property type="match status" value="1"/>
</dbReference>
<keyword evidence="9" id="KW-0560">Oxidoreductase</keyword>
<evidence type="ECO:0000256" key="2">
    <source>
        <dbReference type="ARBA" id="ARBA00004123"/>
    </source>
</evidence>
<dbReference type="InterPro" id="IPR001606">
    <property type="entry name" value="ARID_dom"/>
</dbReference>
<dbReference type="InterPro" id="IPR003349">
    <property type="entry name" value="JmjN"/>
</dbReference>
<feature type="region of interest" description="Disordered" evidence="14">
    <location>
        <begin position="1666"/>
        <end position="1725"/>
    </location>
</feature>
<evidence type="ECO:0000256" key="12">
    <source>
        <dbReference type="ARBA" id="ARBA00048734"/>
    </source>
</evidence>
<evidence type="ECO:0000256" key="7">
    <source>
        <dbReference type="ARBA" id="ARBA00022771"/>
    </source>
</evidence>
<dbReference type="InterPro" id="IPR001965">
    <property type="entry name" value="Znf_PHD"/>
</dbReference>
<evidence type="ECO:0000256" key="1">
    <source>
        <dbReference type="ARBA" id="ARBA00001954"/>
    </source>
</evidence>
<dbReference type="SMART" id="SM00558">
    <property type="entry name" value="JmjC"/>
    <property type="match status" value="1"/>
</dbReference>
<dbReference type="Pfam" id="PF02928">
    <property type="entry name" value="zf-C5HC2"/>
    <property type="match status" value="1"/>
</dbReference>
<reference evidence="19" key="1">
    <citation type="submission" date="2020-05" db="EMBL/GenBank/DDBJ databases">
        <title>Phylogenomic resolution of chytrid fungi.</title>
        <authorList>
            <person name="Stajich J.E."/>
            <person name="Amses K."/>
            <person name="Simmons R."/>
            <person name="Seto K."/>
            <person name="Myers J."/>
            <person name="Bonds A."/>
            <person name="Quandt C.A."/>
            <person name="Barry K."/>
            <person name="Liu P."/>
            <person name="Grigoriev I."/>
            <person name="Longcore J.E."/>
            <person name="James T.Y."/>
        </authorList>
    </citation>
    <scope>NUCLEOTIDE SEQUENCE</scope>
    <source>
        <strain evidence="19">JEL0476</strain>
    </source>
</reference>
<accession>A0AAD5U991</accession>
<feature type="domain" description="JmjN" evidence="17">
    <location>
        <begin position="55"/>
        <end position="96"/>
    </location>
</feature>
<comment type="catalytic activity">
    <reaction evidence="12">
        <text>N(6),N(6),N(6)-trimethyl-L-lysyl(4)-[histone H3] + 3 2-oxoglutarate + 3 O2 = L-lysyl(4)-[histone H3] + 3 formaldehyde + 3 succinate + 3 CO2</text>
        <dbReference type="Rhea" id="RHEA:60208"/>
        <dbReference type="Rhea" id="RHEA-COMP:15537"/>
        <dbReference type="Rhea" id="RHEA-COMP:15547"/>
        <dbReference type="ChEBI" id="CHEBI:15379"/>
        <dbReference type="ChEBI" id="CHEBI:16526"/>
        <dbReference type="ChEBI" id="CHEBI:16810"/>
        <dbReference type="ChEBI" id="CHEBI:16842"/>
        <dbReference type="ChEBI" id="CHEBI:29969"/>
        <dbReference type="ChEBI" id="CHEBI:30031"/>
        <dbReference type="ChEBI" id="CHEBI:61961"/>
        <dbReference type="EC" id="1.14.11.67"/>
    </reaction>
</comment>
<keyword evidence="6" id="KW-0677">Repeat</keyword>
<dbReference type="GO" id="GO:0034647">
    <property type="term" value="F:histone H3K4me/H3K4me2/H3K4me3 demethylase activity"/>
    <property type="evidence" value="ECO:0007669"/>
    <property type="project" value="UniProtKB-EC"/>
</dbReference>
<evidence type="ECO:0000256" key="3">
    <source>
        <dbReference type="ARBA" id="ARBA00006801"/>
    </source>
</evidence>
<feature type="domain" description="PHD-type" evidence="15">
    <location>
        <begin position="287"/>
        <end position="337"/>
    </location>
</feature>
<feature type="domain" description="JmjC" evidence="18">
    <location>
        <begin position="419"/>
        <end position="585"/>
    </location>
</feature>
<evidence type="ECO:0000256" key="10">
    <source>
        <dbReference type="ARBA" id="ARBA00023004"/>
    </source>
</evidence>
<dbReference type="Gene3D" id="1.10.150.60">
    <property type="entry name" value="ARID DNA-binding domain"/>
    <property type="match status" value="1"/>
</dbReference>
<dbReference type="Pfam" id="PF01388">
    <property type="entry name" value="ARID"/>
    <property type="match status" value="1"/>
</dbReference>
<evidence type="ECO:0000256" key="5">
    <source>
        <dbReference type="ARBA" id="ARBA00022723"/>
    </source>
</evidence>
<dbReference type="InterPro" id="IPR004198">
    <property type="entry name" value="Znf_C5HC2"/>
</dbReference>
<comment type="caution">
    <text evidence="19">The sequence shown here is derived from an EMBL/GenBank/DDBJ whole genome shotgun (WGS) entry which is preliminary data.</text>
</comment>
<feature type="domain" description="PHD-type" evidence="15">
    <location>
        <begin position="1216"/>
        <end position="1265"/>
    </location>
</feature>
<dbReference type="GO" id="GO:0000785">
    <property type="term" value="C:chromatin"/>
    <property type="evidence" value="ECO:0007669"/>
    <property type="project" value="TreeGrafter"/>
</dbReference>
<evidence type="ECO:0000259" key="15">
    <source>
        <dbReference type="PROSITE" id="PS50016"/>
    </source>
</evidence>
<dbReference type="PROSITE" id="PS51011">
    <property type="entry name" value="ARID"/>
    <property type="match status" value="1"/>
</dbReference>
<dbReference type="PROSITE" id="PS51183">
    <property type="entry name" value="JMJN"/>
    <property type="match status" value="1"/>
</dbReference>
<dbReference type="Pfam" id="PF21323">
    <property type="entry name" value="KDM5_C-hel"/>
    <property type="match status" value="1"/>
</dbReference>
<dbReference type="PROSITE" id="PS01359">
    <property type="entry name" value="ZF_PHD_1"/>
    <property type="match status" value="3"/>
</dbReference>
<evidence type="ECO:0000313" key="19">
    <source>
        <dbReference type="EMBL" id="KAJ3225199.1"/>
    </source>
</evidence>
<comment type="subcellular location">
    <subcellularLocation>
        <location evidence="2">Nucleus</location>
    </subcellularLocation>
</comment>
<dbReference type="SMART" id="SM01014">
    <property type="entry name" value="ARID"/>
    <property type="match status" value="1"/>
</dbReference>
<dbReference type="InterPro" id="IPR011011">
    <property type="entry name" value="Znf_FYVE_PHD"/>
</dbReference>
<sequence>MRNEEKLHEEKKNLRGNDILINNNSKIGAIKFNPLTAKQSKQKLKKHNLFRIPEAPIFKPTAQEFKDPLKYIAKIRPLAEKAGICKIIPPTGWAPDFSLDTEKFSFKTRIQRLNSMEGNSRTTLNYLDQLTKFHQQQGTPFSRVPQLDKKPICLFKLKKEVQKKGGYEAVTEKKQWSAVGRAIGYVGSSCTSLSTSIKLTYSKYILPYENYLHRNKTPEYTSKSNSPGTDTSENGSSITEDKASPKTPSRPKRAVTLNKKNAQAAIINTPQIRMPVLPEGYEPRPGEELCEICGKGDKGTDMLLCDSCDRGHHLSCLSPPLFKVPVSDWFCSKCLKTSGNDYGFEEGKVRNLSDFQKICDEFKQNWFKSSDVDEETVEKEFWRLVNSPYENVLVEYGADLHSSYHGSGFPIVEKQPLNSYSSCPWNLNNIPILPKSLFCHIKNDISGMMVPWLYVGMCFSTFCWHTEDHFTYSINYMHWGETKTWYGIPSSDANGFEQVMRKNVPELFDANPDLLFHLTTMLSPGVLLEEGVKVVVLDQRPNEFVVTFPQAYHAGFNHGFNFNEAVNFTLPDWLPYGDACSSLYSSYKKLPVFCHDELIISVCKRDLNFGNATWIKEQLIKLLERELNGFEYLKVNGINWENNGQILPSLAGLNIFSSNPEGQPENKVGNTMEKSGTNEFMIHNSPPLQQQSSNDISFEASLAGDNKETLKTESTIVIAPEEQKGMKKIKRVVEHGQWQCSFCLAYLFISCLESTCCQKIVCLRHYNEGCKCDNKFYKLKVTMSVKDIEEMIENCSNLIEKPHSWFNDYKRLVTEKEKPALLDLKNLVDRGFDINYGGKELKCLKNFVNRCDEWVINARTLLSDEDEIFQEDIDRVGGKTFENLKKLALEGERLSFMCLEYEKLVKLFKEVGEFKLKIDNVLKKVNSLDNYSDDSIVVPILKELNSVCEDKLGSKIKILELNYLKDKIREVEFSKKVEEILVNEKKPSYSEVLNLFDEGKELGLKSENRLIQSLKRIKLQGEQWKIEAVTLLKQKSNISLSEIQSCLENGKNISIIEDIWEQLESLLNVCLEWKNKCVDLFGPYNLQLLENKDLNYLEIDNELSARRISRTLVNKVNFDVEFVDKRTIKLTDFSSLIKLGEKIPVKFEDFRVFKEILKNLEEFLEKVLKFFFGRATSSKKIEDSIVEVLNRSEKCILESKDLFTTGSEILDNSVSPGFCICKGSSEGFMIECDLCKEWYHALCIKVTRKEVQATSNFLCPICDLSKFLPKKNKFLLDHFESLVVEFKSTFKFNLAIIFDLEKIIDLQRILINEFNDVIGRYFNSDGMLSASLLNEEKYLVMLKLKFFLKTFEGSFFDFKEEIEKIRLYLTQNFPLAEQLLLTESKTKNESNADLSTIKKPIKEVVNKENVIKKNFSQSKSGKKSGIKKTGSNDKVKKASKGEAYPKNEIFCFCRKPDSNESPMICCDTCEEWYHVGCVGLNLEESKLIDTFTCSICSNKIEAPNWHPASNNFKKKRNTVNLSNTIPQLSTSNPSSTYNGNSLDISVREENMEENTTISKNELTEPSISKDKLPPRVIKPPKKYEIEIIKPVQSNLKKSGRPRKVIVEGAEGNKVKEPQSTKKPRKRKHASVLNEGMSSDSAKIIEGVKKQKKLTNVNFNSGFSLETAPLNNSPAPVTTSATSNAFPKPLKKEKPLGKNKKLLTSNDDQVSQKTSKIKNSGASNKSVHLPSLPSIFSNLPQNNDLGYRVGNRVNDYSRQPSPLYSPQHQSPIYSPQHQSNIYSPQHLSPLYTQSQNSPLYNSTQTNNFSHRNNNIPQQHSQWQPINQNYLQQLPNAGVTFHRPQQHPLLPGLHLPLHSMQPQQQQEQQQPYYDYSQSNEGMYSNVRYQENPKDSAFGFHSNNTEHYFG</sequence>
<dbReference type="Pfam" id="PF08429">
    <property type="entry name" value="PLU-1"/>
    <property type="match status" value="1"/>
</dbReference>
<keyword evidence="11" id="KW-0539">Nucleus</keyword>
<evidence type="ECO:0000256" key="14">
    <source>
        <dbReference type="SAM" id="MobiDB-lite"/>
    </source>
</evidence>
<dbReference type="SUPFAM" id="SSF51197">
    <property type="entry name" value="Clavaminate synthase-like"/>
    <property type="match status" value="1"/>
</dbReference>
<feature type="compositionally biased region" description="Polar residues" evidence="14">
    <location>
        <begin position="218"/>
        <end position="238"/>
    </location>
</feature>
<feature type="region of interest" description="Disordered" evidence="14">
    <location>
        <begin position="1594"/>
        <end position="1637"/>
    </location>
</feature>
<dbReference type="EMBL" id="JADGJW010000068">
    <property type="protein sequence ID" value="KAJ3225199.1"/>
    <property type="molecule type" value="Genomic_DNA"/>
</dbReference>
<protein>
    <recommendedName>
        <fullName evidence="4">[histone H3]-trimethyl-L-lysine(4) demethylase</fullName>
        <ecNumber evidence="4">1.14.11.67</ecNumber>
    </recommendedName>
</protein>
<dbReference type="EC" id="1.14.11.67" evidence="4"/>
<dbReference type="GO" id="GO:0003677">
    <property type="term" value="F:DNA binding"/>
    <property type="evidence" value="ECO:0007669"/>
    <property type="project" value="InterPro"/>
</dbReference>
<dbReference type="GO" id="GO:0006355">
    <property type="term" value="P:regulation of DNA-templated transcription"/>
    <property type="evidence" value="ECO:0007669"/>
    <property type="project" value="TreeGrafter"/>
</dbReference>
<feature type="compositionally biased region" description="Polar residues" evidence="14">
    <location>
        <begin position="1753"/>
        <end position="1817"/>
    </location>
</feature>
<evidence type="ECO:0000259" key="16">
    <source>
        <dbReference type="PROSITE" id="PS51011"/>
    </source>
</evidence>
<feature type="domain" description="PHD-type" evidence="15">
    <location>
        <begin position="1448"/>
        <end position="1499"/>
    </location>
</feature>
<dbReference type="InterPro" id="IPR003347">
    <property type="entry name" value="JmjC_dom"/>
</dbReference>
<keyword evidence="8" id="KW-0862">Zinc</keyword>
<dbReference type="InterPro" id="IPR013637">
    <property type="entry name" value="Lys_sp_deMease-like_dom"/>
</dbReference>
<keyword evidence="20" id="KW-1185">Reference proteome</keyword>
<comment type="similarity">
    <text evidence="3">Belongs to the JARID1 histone demethylase family.</text>
</comment>
<dbReference type="Pfam" id="PF00628">
    <property type="entry name" value="PHD"/>
    <property type="match status" value="3"/>
</dbReference>
<dbReference type="Proteomes" id="UP001211065">
    <property type="component" value="Unassembled WGS sequence"/>
</dbReference>
<dbReference type="PROSITE" id="PS51184">
    <property type="entry name" value="JMJC"/>
    <property type="match status" value="1"/>
</dbReference>
<keyword evidence="7 13" id="KW-0863">Zinc-finger</keyword>
<keyword evidence="5" id="KW-0479">Metal-binding</keyword>
<dbReference type="InterPro" id="IPR013083">
    <property type="entry name" value="Znf_RING/FYVE/PHD"/>
</dbReference>
<dbReference type="FunFam" id="1.10.150.60:FF:000016">
    <property type="entry name" value="Putative Lysine-specific demethylase 5B"/>
    <property type="match status" value="1"/>
</dbReference>
<dbReference type="SUPFAM" id="SSF46774">
    <property type="entry name" value="ARID-like"/>
    <property type="match status" value="1"/>
</dbReference>
<dbReference type="SMART" id="SM00545">
    <property type="entry name" value="JmjN"/>
    <property type="match status" value="1"/>
</dbReference>
<dbReference type="Gene3D" id="2.60.120.650">
    <property type="entry name" value="Cupin"/>
    <property type="match status" value="2"/>
</dbReference>
<dbReference type="InterPro" id="IPR048615">
    <property type="entry name" value="KDM5_C-hel"/>
</dbReference>
<dbReference type="Gene3D" id="3.30.40.10">
    <property type="entry name" value="Zinc/RING finger domain, C3HC4 (zinc finger)"/>
    <property type="match status" value="2"/>
</dbReference>
<dbReference type="PANTHER" id="PTHR10694:SF33">
    <property type="entry name" value="LYSINE-SPECIFIC DEMETHYLASE 5"/>
    <property type="match status" value="1"/>
</dbReference>
<feature type="region of interest" description="Disordered" evidence="14">
    <location>
        <begin position="1839"/>
        <end position="1876"/>
    </location>
</feature>
<dbReference type="GO" id="GO:0005634">
    <property type="term" value="C:nucleus"/>
    <property type="evidence" value="ECO:0007669"/>
    <property type="project" value="UniProtKB-SubCell"/>
</dbReference>
<evidence type="ECO:0000259" key="18">
    <source>
        <dbReference type="PROSITE" id="PS51184"/>
    </source>
</evidence>
<dbReference type="Pfam" id="PF02373">
    <property type="entry name" value="JmjC"/>
    <property type="match status" value="1"/>
</dbReference>
<dbReference type="SMART" id="SM00249">
    <property type="entry name" value="PHD"/>
    <property type="match status" value="3"/>
</dbReference>
<evidence type="ECO:0000256" key="6">
    <source>
        <dbReference type="ARBA" id="ARBA00022737"/>
    </source>
</evidence>
<dbReference type="PROSITE" id="PS50016">
    <property type="entry name" value="ZF_PHD_2"/>
    <property type="match status" value="3"/>
</dbReference>
<dbReference type="SUPFAM" id="SSF57903">
    <property type="entry name" value="FYVE/PHD zinc finger"/>
    <property type="match status" value="3"/>
</dbReference>
<dbReference type="SMART" id="SM00501">
    <property type="entry name" value="BRIGHT"/>
    <property type="match status" value="1"/>
</dbReference>
<feature type="compositionally biased region" description="Basic and acidic residues" evidence="14">
    <location>
        <begin position="1610"/>
        <end position="1619"/>
    </location>
</feature>
<feature type="compositionally biased region" description="Polar residues" evidence="14">
    <location>
        <begin position="1666"/>
        <end position="1684"/>
    </location>
</feature>
<dbReference type="GO" id="GO:0008270">
    <property type="term" value="F:zinc ion binding"/>
    <property type="evidence" value="ECO:0007669"/>
    <property type="project" value="UniProtKB-KW"/>
</dbReference>
<organism evidence="19 20">
    <name type="scientific">Clydaea vesicula</name>
    <dbReference type="NCBI Taxonomy" id="447962"/>
    <lineage>
        <taxon>Eukaryota</taxon>
        <taxon>Fungi</taxon>
        <taxon>Fungi incertae sedis</taxon>
        <taxon>Chytridiomycota</taxon>
        <taxon>Chytridiomycota incertae sedis</taxon>
        <taxon>Chytridiomycetes</taxon>
        <taxon>Lobulomycetales</taxon>
        <taxon>Lobulomycetaceae</taxon>
        <taxon>Clydaea</taxon>
    </lineage>
</organism>
<feature type="domain" description="ARID" evidence="16">
    <location>
        <begin position="120"/>
        <end position="213"/>
    </location>
</feature>
<dbReference type="Pfam" id="PF02375">
    <property type="entry name" value="JmjN"/>
    <property type="match status" value="1"/>
</dbReference>
<feature type="region of interest" description="Disordered" evidence="14">
    <location>
        <begin position="217"/>
        <end position="253"/>
    </location>
</feature>